<dbReference type="AlphaFoldDB" id="A0A1G6AH08"/>
<evidence type="ECO:0000256" key="4">
    <source>
        <dbReference type="ARBA" id="ARBA00022272"/>
    </source>
</evidence>
<dbReference type="SUPFAM" id="SSF51366">
    <property type="entry name" value="Ribulose-phoshate binding barrel"/>
    <property type="match status" value="1"/>
</dbReference>
<dbReference type="Gene3D" id="3.20.20.70">
    <property type="entry name" value="Aldolase class I"/>
    <property type="match status" value="1"/>
</dbReference>
<evidence type="ECO:0000256" key="8">
    <source>
        <dbReference type="ARBA" id="ARBA00023235"/>
    </source>
</evidence>
<dbReference type="UniPathway" id="UPA00035">
    <property type="reaction ID" value="UER00042"/>
</dbReference>
<dbReference type="InterPro" id="IPR001240">
    <property type="entry name" value="PRAI_dom"/>
</dbReference>
<dbReference type="Pfam" id="PF00697">
    <property type="entry name" value="PRAI"/>
    <property type="match status" value="1"/>
</dbReference>
<evidence type="ECO:0000313" key="12">
    <source>
        <dbReference type="Proteomes" id="UP000199228"/>
    </source>
</evidence>
<dbReference type="PANTHER" id="PTHR42894">
    <property type="entry name" value="N-(5'-PHOSPHORIBOSYL)ANTHRANILATE ISOMERASE"/>
    <property type="match status" value="1"/>
</dbReference>
<dbReference type="OrthoDB" id="9786954at2"/>
<evidence type="ECO:0000313" key="11">
    <source>
        <dbReference type="EMBL" id="SDB07610.1"/>
    </source>
</evidence>
<comment type="similarity">
    <text evidence="9">Belongs to the TrpF family.</text>
</comment>
<keyword evidence="8 9" id="KW-0413">Isomerase</keyword>
<comment type="pathway">
    <text evidence="2 9">Amino-acid biosynthesis; L-tryptophan biosynthesis; L-tryptophan from chorismate: step 3/5.</text>
</comment>
<dbReference type="HAMAP" id="MF_00135">
    <property type="entry name" value="PRAI"/>
    <property type="match status" value="1"/>
</dbReference>
<dbReference type="GO" id="GO:0004640">
    <property type="term" value="F:phosphoribosylanthranilate isomerase activity"/>
    <property type="evidence" value="ECO:0007669"/>
    <property type="project" value="UniProtKB-UniRule"/>
</dbReference>
<keyword evidence="7 9" id="KW-0057">Aromatic amino acid biosynthesis</keyword>
<evidence type="ECO:0000256" key="1">
    <source>
        <dbReference type="ARBA" id="ARBA00001164"/>
    </source>
</evidence>
<dbReference type="InterPro" id="IPR011060">
    <property type="entry name" value="RibuloseP-bd_barrel"/>
</dbReference>
<name>A0A1G6AH08_EUBOX</name>
<dbReference type="GO" id="GO:0000162">
    <property type="term" value="P:L-tryptophan biosynthetic process"/>
    <property type="evidence" value="ECO:0007669"/>
    <property type="project" value="UniProtKB-UniRule"/>
</dbReference>
<reference evidence="11 12" key="1">
    <citation type="submission" date="2016-10" db="EMBL/GenBank/DDBJ databases">
        <authorList>
            <person name="de Groot N.N."/>
        </authorList>
    </citation>
    <scope>NUCLEOTIDE SEQUENCE [LARGE SCALE GENOMIC DNA]</scope>
    <source>
        <strain evidence="11 12">DSM 3217</strain>
    </source>
</reference>
<keyword evidence="6 9" id="KW-0822">Tryptophan biosynthesis</keyword>
<protein>
    <recommendedName>
        <fullName evidence="4 9">N-(5'-phosphoribosyl)anthranilate isomerase</fullName>
        <shortName evidence="9">PRAI</shortName>
        <ecNumber evidence="3 9">5.3.1.24</ecNumber>
    </recommendedName>
</protein>
<keyword evidence="5 9" id="KW-0028">Amino-acid biosynthesis</keyword>
<evidence type="ECO:0000256" key="5">
    <source>
        <dbReference type="ARBA" id="ARBA00022605"/>
    </source>
</evidence>
<evidence type="ECO:0000256" key="3">
    <source>
        <dbReference type="ARBA" id="ARBA00012572"/>
    </source>
</evidence>
<evidence type="ECO:0000259" key="10">
    <source>
        <dbReference type="Pfam" id="PF00697"/>
    </source>
</evidence>
<proteinExistence type="inferred from homology"/>
<feature type="domain" description="N-(5'phosphoribosyl) anthranilate isomerase (PRAI)" evidence="10">
    <location>
        <begin position="5"/>
        <end position="198"/>
    </location>
</feature>
<evidence type="ECO:0000256" key="6">
    <source>
        <dbReference type="ARBA" id="ARBA00022822"/>
    </source>
</evidence>
<dbReference type="Proteomes" id="UP000199228">
    <property type="component" value="Unassembled WGS sequence"/>
</dbReference>
<dbReference type="RefSeq" id="WP_090171990.1">
    <property type="nucleotide sequence ID" value="NZ_FMXR01000005.1"/>
</dbReference>
<organism evidence="11 12">
    <name type="scientific">Eubacterium oxidoreducens</name>
    <dbReference type="NCBI Taxonomy" id="1732"/>
    <lineage>
        <taxon>Bacteria</taxon>
        <taxon>Bacillati</taxon>
        <taxon>Bacillota</taxon>
        <taxon>Clostridia</taxon>
        <taxon>Eubacteriales</taxon>
        <taxon>Eubacteriaceae</taxon>
        <taxon>Eubacterium</taxon>
    </lineage>
</organism>
<evidence type="ECO:0000256" key="2">
    <source>
        <dbReference type="ARBA" id="ARBA00004664"/>
    </source>
</evidence>
<dbReference type="EC" id="5.3.1.24" evidence="3 9"/>
<keyword evidence="12" id="KW-1185">Reference proteome</keyword>
<dbReference type="CDD" id="cd00405">
    <property type="entry name" value="PRAI"/>
    <property type="match status" value="1"/>
</dbReference>
<dbReference type="InterPro" id="IPR013785">
    <property type="entry name" value="Aldolase_TIM"/>
</dbReference>
<dbReference type="EMBL" id="FMXR01000005">
    <property type="protein sequence ID" value="SDB07610.1"/>
    <property type="molecule type" value="Genomic_DNA"/>
</dbReference>
<evidence type="ECO:0000256" key="7">
    <source>
        <dbReference type="ARBA" id="ARBA00023141"/>
    </source>
</evidence>
<comment type="catalytic activity">
    <reaction evidence="1 9">
        <text>N-(5-phospho-beta-D-ribosyl)anthranilate = 1-(2-carboxyphenylamino)-1-deoxy-D-ribulose 5-phosphate</text>
        <dbReference type="Rhea" id="RHEA:21540"/>
        <dbReference type="ChEBI" id="CHEBI:18277"/>
        <dbReference type="ChEBI" id="CHEBI:58613"/>
        <dbReference type="EC" id="5.3.1.24"/>
    </reaction>
</comment>
<accession>A0A1G6AH08</accession>
<dbReference type="InterPro" id="IPR044643">
    <property type="entry name" value="TrpF_fam"/>
</dbReference>
<evidence type="ECO:0000256" key="9">
    <source>
        <dbReference type="HAMAP-Rule" id="MF_00135"/>
    </source>
</evidence>
<sequence length="205" mass="22534">MSAGVKICGLTTKQDIAYINELKPKAAGFVVGYPKSKRNLPLSEAELLMKEVDQEILKVAVTVSPEVAFAMEIEEAGFDVLQIHGEFDKRILDECKITIWRAANIKESLDAYHEAMKLPKQVKAVVLDGANAGGGKTFDWEQVVSEIKERTKLLILAGGLNRDNVAQGIKTFHPDLVDVSSGVEGTCGKDREKIQEFMTEVTRNG</sequence>
<gene>
    <name evidence="9" type="primary">trpF</name>
    <name evidence="11" type="ORF">SAMN02910417_00571</name>
</gene>
<dbReference type="PANTHER" id="PTHR42894:SF1">
    <property type="entry name" value="N-(5'-PHOSPHORIBOSYL)ANTHRANILATE ISOMERASE"/>
    <property type="match status" value="1"/>
</dbReference>
<dbReference type="STRING" id="1732.SAMN02910417_00571"/>